<keyword evidence="7 10" id="KW-1133">Transmembrane helix</keyword>
<evidence type="ECO:0000259" key="11">
    <source>
        <dbReference type="Pfam" id="PF00137"/>
    </source>
</evidence>
<accession>A0A8J5XUQ3</accession>
<dbReference type="Pfam" id="PF00137">
    <property type="entry name" value="ATP-synt_C"/>
    <property type="match status" value="2"/>
</dbReference>
<proteinExistence type="inferred from homology"/>
<dbReference type="InterPro" id="IPR035921">
    <property type="entry name" value="F/V-ATP_Csub_sf"/>
</dbReference>
<evidence type="ECO:0000256" key="1">
    <source>
        <dbReference type="ARBA" id="ARBA00004128"/>
    </source>
</evidence>
<dbReference type="InterPro" id="IPR011555">
    <property type="entry name" value="ATPase_proteolipid_su_C_euk"/>
</dbReference>
<evidence type="ECO:0000313" key="12">
    <source>
        <dbReference type="EMBL" id="KAG8468752.1"/>
    </source>
</evidence>
<dbReference type="GO" id="GO:0046961">
    <property type="term" value="F:proton-transporting ATPase activity, rotational mechanism"/>
    <property type="evidence" value="ECO:0007669"/>
    <property type="project" value="InterPro"/>
</dbReference>
<evidence type="ECO:0000256" key="6">
    <source>
        <dbReference type="ARBA" id="ARBA00022781"/>
    </source>
</evidence>
<evidence type="ECO:0000256" key="5">
    <source>
        <dbReference type="ARBA" id="ARBA00022692"/>
    </source>
</evidence>
<sequence length="175" mass="17943">MVEVDLSNPIYDKCSPMAPFWGFIGAAFALIFANMGAAYGTAKSGMGIQIMGVQKPELVMKSVIPVVMAGVIGIYGLIIAVIIGNKVLPNENGLPMYSNFEGYASFAGGLTCGLSGLAAGIAIGIAGDTGVRASANQSKLFVGMVLILIFSEALGLYGLIVGLILASRNAGWSCA</sequence>
<name>A0A8J5XUQ3_DIALT</name>
<dbReference type="GO" id="GO:0005774">
    <property type="term" value="C:vacuolar membrane"/>
    <property type="evidence" value="ECO:0007669"/>
    <property type="project" value="UniProtKB-SubCell"/>
</dbReference>
<keyword evidence="6 10" id="KW-0375">Hydrogen ion transport</keyword>
<dbReference type="CDD" id="cd18176">
    <property type="entry name" value="ATP-synt_Vo_c_ATP6C_rpt2"/>
    <property type="match status" value="1"/>
</dbReference>
<evidence type="ECO:0000313" key="13">
    <source>
        <dbReference type="Proteomes" id="UP000751190"/>
    </source>
</evidence>
<evidence type="ECO:0000256" key="9">
    <source>
        <dbReference type="ARBA" id="ARBA00023136"/>
    </source>
</evidence>
<dbReference type="OMA" id="YSLAKGY"/>
<dbReference type="InterPro" id="IPR000245">
    <property type="entry name" value="ATPase_proteolipid_csu"/>
</dbReference>
<dbReference type="CDD" id="cd18175">
    <property type="entry name" value="ATP-synt_Vo_c_ATP6C_rpt1"/>
    <property type="match status" value="1"/>
</dbReference>
<evidence type="ECO:0000256" key="2">
    <source>
        <dbReference type="ARBA" id="ARBA00007296"/>
    </source>
</evidence>
<organism evidence="12 13">
    <name type="scientific">Diacronema lutheri</name>
    <name type="common">Unicellular marine alga</name>
    <name type="synonym">Monochrysis lutheri</name>
    <dbReference type="NCBI Taxonomy" id="2081491"/>
    <lineage>
        <taxon>Eukaryota</taxon>
        <taxon>Haptista</taxon>
        <taxon>Haptophyta</taxon>
        <taxon>Pavlovophyceae</taxon>
        <taxon>Pavlovales</taxon>
        <taxon>Pavlovaceae</taxon>
        <taxon>Diacronema</taxon>
    </lineage>
</organism>
<dbReference type="NCBIfam" id="TIGR01100">
    <property type="entry name" value="V_ATP_synt_C"/>
    <property type="match status" value="1"/>
</dbReference>
<feature type="transmembrane region" description="Helical" evidence="10">
    <location>
        <begin position="103"/>
        <end position="128"/>
    </location>
</feature>
<evidence type="ECO:0000256" key="4">
    <source>
        <dbReference type="ARBA" id="ARBA00022554"/>
    </source>
</evidence>
<evidence type="ECO:0000256" key="3">
    <source>
        <dbReference type="ARBA" id="ARBA00022448"/>
    </source>
</evidence>
<comment type="caution">
    <text evidence="12">The sequence shown here is derived from an EMBL/GenBank/DDBJ whole genome shotgun (WGS) entry which is preliminary data.</text>
</comment>
<keyword evidence="5 10" id="KW-0812">Transmembrane</keyword>
<feature type="transmembrane region" description="Helical" evidence="10">
    <location>
        <begin position="63"/>
        <end position="83"/>
    </location>
</feature>
<feature type="domain" description="V-ATPase proteolipid subunit C-like" evidence="11">
    <location>
        <begin position="24"/>
        <end position="83"/>
    </location>
</feature>
<evidence type="ECO:0000256" key="8">
    <source>
        <dbReference type="ARBA" id="ARBA00023065"/>
    </source>
</evidence>
<dbReference type="EMBL" id="JAGTXO010000004">
    <property type="protein sequence ID" value="KAG8468752.1"/>
    <property type="molecule type" value="Genomic_DNA"/>
</dbReference>
<dbReference type="GO" id="GO:0033179">
    <property type="term" value="C:proton-transporting V-type ATPase, V0 domain"/>
    <property type="evidence" value="ECO:0007669"/>
    <property type="project" value="InterPro"/>
</dbReference>
<dbReference type="InterPro" id="IPR002379">
    <property type="entry name" value="ATPase_proteolipid_c-like_dom"/>
</dbReference>
<evidence type="ECO:0000256" key="10">
    <source>
        <dbReference type="RuleBase" id="RU363060"/>
    </source>
</evidence>
<dbReference type="PRINTS" id="PR00122">
    <property type="entry name" value="VACATPASE"/>
</dbReference>
<dbReference type="Proteomes" id="UP000751190">
    <property type="component" value="Unassembled WGS sequence"/>
</dbReference>
<comment type="similarity">
    <text evidence="2 10">Belongs to the V-ATPase proteolipid subunit family.</text>
</comment>
<dbReference type="SUPFAM" id="SSF81333">
    <property type="entry name" value="F1F0 ATP synthase subunit C"/>
    <property type="match status" value="2"/>
</dbReference>
<feature type="transmembrane region" description="Helical" evidence="10">
    <location>
        <begin position="20"/>
        <end position="42"/>
    </location>
</feature>
<evidence type="ECO:0000256" key="7">
    <source>
        <dbReference type="ARBA" id="ARBA00022989"/>
    </source>
</evidence>
<keyword evidence="3 10" id="KW-0813">Transport</keyword>
<dbReference type="AlphaFoldDB" id="A0A8J5XUQ3"/>
<reference evidence="12" key="1">
    <citation type="submission" date="2021-05" db="EMBL/GenBank/DDBJ databases">
        <title>The genome of the haptophyte Pavlova lutheri (Diacronema luteri, Pavlovales) - a model for lipid biosynthesis in eukaryotic algae.</title>
        <authorList>
            <person name="Hulatt C.J."/>
            <person name="Posewitz M.C."/>
        </authorList>
    </citation>
    <scope>NUCLEOTIDE SEQUENCE</scope>
    <source>
        <strain evidence="12">NIVA-4/92</strain>
    </source>
</reference>
<gene>
    <name evidence="12" type="ORF">KFE25_013835</name>
</gene>
<dbReference type="Gene3D" id="1.20.120.610">
    <property type="entry name" value="lithium bound rotor ring of v- atpase"/>
    <property type="match status" value="1"/>
</dbReference>
<keyword evidence="13" id="KW-1185">Reference proteome</keyword>
<dbReference type="OrthoDB" id="305104at2759"/>
<keyword evidence="4 10" id="KW-0926">Vacuole</keyword>
<dbReference type="PANTHER" id="PTHR10263">
    <property type="entry name" value="V-TYPE PROTON ATPASE PROTEOLIPID SUBUNIT"/>
    <property type="match status" value="1"/>
</dbReference>
<feature type="domain" description="V-ATPase proteolipid subunit C-like" evidence="11">
    <location>
        <begin position="106"/>
        <end position="165"/>
    </location>
</feature>
<dbReference type="FunFam" id="1.20.120.610:FF:000003">
    <property type="entry name" value="V-type proton ATPase proteolipid subunit"/>
    <property type="match status" value="1"/>
</dbReference>
<comment type="subcellular location">
    <subcellularLocation>
        <location evidence="1 10">Vacuole membrane</location>
        <topology evidence="1 10">Multi-pass membrane protein</topology>
    </subcellularLocation>
</comment>
<feature type="transmembrane region" description="Helical" evidence="10">
    <location>
        <begin position="140"/>
        <end position="166"/>
    </location>
</feature>
<protein>
    <recommendedName>
        <fullName evidence="10">V-type proton ATPase proteolipid subunit</fullName>
    </recommendedName>
</protein>
<keyword evidence="9 10" id="KW-0472">Membrane</keyword>
<keyword evidence="8 10" id="KW-0406">Ion transport</keyword>